<dbReference type="InterPro" id="IPR013083">
    <property type="entry name" value="Znf_RING/FYVE/PHD"/>
</dbReference>
<dbReference type="GO" id="GO:0016020">
    <property type="term" value="C:membrane"/>
    <property type="evidence" value="ECO:0007669"/>
    <property type="project" value="UniProtKB-SubCell"/>
</dbReference>
<dbReference type="FunFam" id="3.30.40.10:FF:000187">
    <property type="entry name" value="E3 ubiquitin-protein ligase ATL6"/>
    <property type="match status" value="1"/>
</dbReference>
<evidence type="ECO:0000256" key="3">
    <source>
        <dbReference type="ARBA" id="ARBA00004906"/>
    </source>
</evidence>
<gene>
    <name evidence="17" type="ORF">KP509_21G001200</name>
</gene>
<comment type="catalytic activity">
    <reaction evidence="1">
        <text>S-ubiquitinyl-[E2 ubiquitin-conjugating enzyme]-L-cysteine + [acceptor protein]-L-lysine = [E2 ubiquitin-conjugating enzyme]-L-cysteine + N(6)-ubiquitinyl-[acceptor protein]-L-lysine.</text>
        <dbReference type="EC" id="2.3.2.27"/>
    </reaction>
</comment>
<keyword evidence="18" id="KW-1185">Reference proteome</keyword>
<evidence type="ECO:0000256" key="14">
    <source>
        <dbReference type="SAM" id="MobiDB-lite"/>
    </source>
</evidence>
<evidence type="ECO:0000313" key="18">
    <source>
        <dbReference type="Proteomes" id="UP000825935"/>
    </source>
</evidence>
<keyword evidence="7" id="KW-0479">Metal-binding</keyword>
<name>A0A8T2S8V2_CERRI</name>
<evidence type="ECO:0000256" key="8">
    <source>
        <dbReference type="ARBA" id="ARBA00022771"/>
    </source>
</evidence>
<dbReference type="GO" id="GO:0061630">
    <property type="term" value="F:ubiquitin protein ligase activity"/>
    <property type="evidence" value="ECO:0007669"/>
    <property type="project" value="UniProtKB-EC"/>
</dbReference>
<evidence type="ECO:0000313" key="17">
    <source>
        <dbReference type="EMBL" id="KAH7314390.1"/>
    </source>
</evidence>
<keyword evidence="9" id="KW-0833">Ubl conjugation pathway</keyword>
<keyword evidence="8 13" id="KW-0863">Zinc-finger</keyword>
<dbReference type="GO" id="GO:0008270">
    <property type="term" value="F:zinc ion binding"/>
    <property type="evidence" value="ECO:0007669"/>
    <property type="project" value="UniProtKB-KW"/>
</dbReference>
<dbReference type="GO" id="GO:0016567">
    <property type="term" value="P:protein ubiquitination"/>
    <property type="evidence" value="ECO:0007669"/>
    <property type="project" value="InterPro"/>
</dbReference>
<dbReference type="SMART" id="SM00184">
    <property type="entry name" value="RING"/>
    <property type="match status" value="1"/>
</dbReference>
<keyword evidence="6 15" id="KW-0812">Transmembrane</keyword>
<accession>A0A8T2S8V2</accession>
<dbReference type="InterPro" id="IPR001841">
    <property type="entry name" value="Znf_RING"/>
</dbReference>
<dbReference type="Pfam" id="PF13639">
    <property type="entry name" value="zf-RING_2"/>
    <property type="match status" value="1"/>
</dbReference>
<dbReference type="EMBL" id="CM035426">
    <property type="protein sequence ID" value="KAH7314390.1"/>
    <property type="molecule type" value="Genomic_DNA"/>
</dbReference>
<evidence type="ECO:0000256" key="2">
    <source>
        <dbReference type="ARBA" id="ARBA00004167"/>
    </source>
</evidence>
<feature type="transmembrane region" description="Helical" evidence="15">
    <location>
        <begin position="34"/>
        <end position="56"/>
    </location>
</feature>
<dbReference type="Proteomes" id="UP000825935">
    <property type="component" value="Chromosome 21"/>
</dbReference>
<evidence type="ECO:0000256" key="11">
    <source>
        <dbReference type="ARBA" id="ARBA00022989"/>
    </source>
</evidence>
<keyword evidence="11 15" id="KW-1133">Transmembrane helix</keyword>
<evidence type="ECO:0000256" key="4">
    <source>
        <dbReference type="ARBA" id="ARBA00012483"/>
    </source>
</evidence>
<dbReference type="Gene3D" id="3.30.40.10">
    <property type="entry name" value="Zinc/RING finger domain, C3HC4 (zinc finger)"/>
    <property type="match status" value="1"/>
</dbReference>
<reference evidence="17" key="1">
    <citation type="submission" date="2021-08" db="EMBL/GenBank/DDBJ databases">
        <title>WGS assembly of Ceratopteris richardii.</title>
        <authorList>
            <person name="Marchant D.B."/>
            <person name="Chen G."/>
            <person name="Jenkins J."/>
            <person name="Shu S."/>
            <person name="Leebens-Mack J."/>
            <person name="Grimwood J."/>
            <person name="Schmutz J."/>
            <person name="Soltis P."/>
            <person name="Soltis D."/>
            <person name="Chen Z.-H."/>
        </authorList>
    </citation>
    <scope>NUCLEOTIDE SEQUENCE</scope>
    <source>
        <strain evidence="17">Whitten #5841</strain>
        <tissue evidence="17">Leaf</tissue>
    </source>
</reference>
<dbReference type="SUPFAM" id="SSF57850">
    <property type="entry name" value="RING/U-box"/>
    <property type="match status" value="1"/>
</dbReference>
<evidence type="ECO:0000256" key="7">
    <source>
        <dbReference type="ARBA" id="ARBA00022723"/>
    </source>
</evidence>
<organism evidence="17 18">
    <name type="scientific">Ceratopteris richardii</name>
    <name type="common">Triangle waterfern</name>
    <dbReference type="NCBI Taxonomy" id="49495"/>
    <lineage>
        <taxon>Eukaryota</taxon>
        <taxon>Viridiplantae</taxon>
        <taxon>Streptophyta</taxon>
        <taxon>Embryophyta</taxon>
        <taxon>Tracheophyta</taxon>
        <taxon>Polypodiopsida</taxon>
        <taxon>Polypodiidae</taxon>
        <taxon>Polypodiales</taxon>
        <taxon>Pteridineae</taxon>
        <taxon>Pteridaceae</taxon>
        <taxon>Parkerioideae</taxon>
        <taxon>Ceratopteris</taxon>
    </lineage>
</organism>
<dbReference type="PANTHER" id="PTHR46913:SF1">
    <property type="entry name" value="RING-H2 FINGER PROTEIN ATL16"/>
    <property type="match status" value="1"/>
</dbReference>
<comment type="caution">
    <text evidence="17">The sequence shown here is derived from an EMBL/GenBank/DDBJ whole genome shotgun (WGS) entry which is preliminary data.</text>
</comment>
<dbReference type="AlphaFoldDB" id="A0A8T2S8V2"/>
<dbReference type="PROSITE" id="PS50089">
    <property type="entry name" value="ZF_RING_2"/>
    <property type="match status" value="1"/>
</dbReference>
<evidence type="ECO:0000256" key="9">
    <source>
        <dbReference type="ARBA" id="ARBA00022786"/>
    </source>
</evidence>
<proteinExistence type="predicted"/>
<evidence type="ECO:0000256" key="1">
    <source>
        <dbReference type="ARBA" id="ARBA00000900"/>
    </source>
</evidence>
<evidence type="ECO:0000256" key="13">
    <source>
        <dbReference type="PROSITE-ProRule" id="PRU00175"/>
    </source>
</evidence>
<evidence type="ECO:0000256" key="12">
    <source>
        <dbReference type="ARBA" id="ARBA00023136"/>
    </source>
</evidence>
<comment type="pathway">
    <text evidence="3">Protein modification; protein ubiquitination.</text>
</comment>
<protein>
    <recommendedName>
        <fullName evidence="4">RING-type E3 ubiquitin transferase</fullName>
        <ecNumber evidence="4">2.3.2.27</ecNumber>
    </recommendedName>
</protein>
<dbReference type="InterPro" id="IPR044600">
    <property type="entry name" value="ATL1/ATL16-like"/>
</dbReference>
<comment type="subcellular location">
    <subcellularLocation>
        <location evidence="2">Membrane</location>
        <topology evidence="2">Single-pass membrane protein</topology>
    </subcellularLocation>
</comment>
<evidence type="ECO:0000256" key="6">
    <source>
        <dbReference type="ARBA" id="ARBA00022692"/>
    </source>
</evidence>
<dbReference type="EC" id="2.3.2.27" evidence="4"/>
<dbReference type="OrthoDB" id="8062037at2759"/>
<feature type="region of interest" description="Disordered" evidence="14">
    <location>
        <begin position="234"/>
        <end position="275"/>
    </location>
</feature>
<evidence type="ECO:0000256" key="15">
    <source>
        <dbReference type="SAM" id="Phobius"/>
    </source>
</evidence>
<dbReference type="CDD" id="cd16461">
    <property type="entry name" value="RING-H2_EL5-like"/>
    <property type="match status" value="1"/>
</dbReference>
<evidence type="ECO:0000259" key="16">
    <source>
        <dbReference type="PROSITE" id="PS50089"/>
    </source>
</evidence>
<evidence type="ECO:0000256" key="10">
    <source>
        <dbReference type="ARBA" id="ARBA00022833"/>
    </source>
</evidence>
<sequence>MASAFAPDYYIPTDYEDSSDSDHTHISATISNKLLILSFLIIFIALLMVIGAHFSLKRLQRSRRRLQSHLTQMDVATVHGMGLDKAVLSSLPTFIYSASPKASGSVSGDGKRASLECAVCLCEFEEGEEGRTLPSCEHSFHTQCIDMWFFSHKTCPLCRSDVQANVIVTSLRTLTDDSRQQRTEEELDAAGEVEILIRAASPTTSSSAITDSSTGSAVTNPILNISICSIASEDESKDSPFRSSGDPEPSNGTSTSTSSKLSALPPRRSSTKHNRPHITIQIPSGQEVLSTSSVCLSAPHRTMKLQMSPNTHNSCLSPSCVSLSLFPSQPSIRSPGIRASLSRISSMQSATGERTFA</sequence>
<keyword evidence="12 15" id="KW-0472">Membrane</keyword>
<keyword evidence="5" id="KW-0808">Transferase</keyword>
<dbReference type="PANTHER" id="PTHR46913">
    <property type="entry name" value="RING-H2 FINGER PROTEIN ATL16"/>
    <property type="match status" value="1"/>
</dbReference>
<keyword evidence="10" id="KW-0862">Zinc</keyword>
<evidence type="ECO:0000256" key="5">
    <source>
        <dbReference type="ARBA" id="ARBA00022679"/>
    </source>
</evidence>
<feature type="domain" description="RING-type" evidence="16">
    <location>
        <begin position="117"/>
        <end position="159"/>
    </location>
</feature>